<feature type="transmembrane region" description="Helical" evidence="1">
    <location>
        <begin position="28"/>
        <end position="45"/>
    </location>
</feature>
<organism evidence="2 3">
    <name type="scientific">Mesobacillus subterraneus</name>
    <dbReference type="NCBI Taxonomy" id="285983"/>
    <lineage>
        <taxon>Bacteria</taxon>
        <taxon>Bacillati</taxon>
        <taxon>Bacillota</taxon>
        <taxon>Bacilli</taxon>
        <taxon>Bacillales</taxon>
        <taxon>Bacillaceae</taxon>
        <taxon>Mesobacillus</taxon>
    </lineage>
</organism>
<dbReference type="RefSeq" id="WP_125478892.1">
    <property type="nucleotide sequence ID" value="NZ_RSFW01000007.1"/>
</dbReference>
<sequence length="77" mass="8811">MLTIFRRVISLIILSMALYGLFTDHFELLPYTILLLGVLMSVMGLEEFKKDRKSYSGYGLFFLSFLILLVSIKGLLS</sequence>
<dbReference type="Proteomes" id="UP000279911">
    <property type="component" value="Unassembled WGS sequence"/>
</dbReference>
<proteinExistence type="predicted"/>
<evidence type="ECO:0000313" key="3">
    <source>
        <dbReference type="Proteomes" id="UP000279911"/>
    </source>
</evidence>
<keyword evidence="1" id="KW-0472">Membrane</keyword>
<dbReference type="EMBL" id="RSFW01000007">
    <property type="protein sequence ID" value="RSD28420.1"/>
    <property type="molecule type" value="Genomic_DNA"/>
</dbReference>
<feature type="transmembrane region" description="Helical" evidence="1">
    <location>
        <begin position="5"/>
        <end position="22"/>
    </location>
</feature>
<evidence type="ECO:0000256" key="1">
    <source>
        <dbReference type="SAM" id="Phobius"/>
    </source>
</evidence>
<dbReference type="OrthoDB" id="2456396at2"/>
<name>A0A3R9EBY9_9BACI</name>
<dbReference type="AlphaFoldDB" id="A0A3R9EBY9"/>
<protein>
    <recommendedName>
        <fullName evidence="4">DUF3953 domain-containing protein</fullName>
    </recommendedName>
</protein>
<comment type="caution">
    <text evidence="2">The sequence shown here is derived from an EMBL/GenBank/DDBJ whole genome shotgun (WGS) entry which is preliminary data.</text>
</comment>
<keyword evidence="1" id="KW-0812">Transmembrane</keyword>
<accession>A0A3R9EBY9</accession>
<evidence type="ECO:0000313" key="2">
    <source>
        <dbReference type="EMBL" id="RSD28420.1"/>
    </source>
</evidence>
<feature type="transmembrane region" description="Helical" evidence="1">
    <location>
        <begin position="57"/>
        <end position="76"/>
    </location>
</feature>
<gene>
    <name evidence="2" type="ORF">EJA10_04865</name>
</gene>
<evidence type="ECO:0008006" key="4">
    <source>
        <dbReference type="Google" id="ProtNLM"/>
    </source>
</evidence>
<keyword evidence="1" id="KW-1133">Transmembrane helix</keyword>
<reference evidence="3" key="1">
    <citation type="submission" date="2018-12" db="EMBL/GenBank/DDBJ databases">
        <title>Bacillus chawlae sp. nov., Bacillus glennii sp. nov., and Bacillus saganii sp. nov. Isolated from the Vehicle Assembly Building at Kennedy Space Center where the Viking Spacecraft were Assembled.</title>
        <authorList>
            <person name="Seuylemezian A."/>
            <person name="Vaishampayan P."/>
        </authorList>
    </citation>
    <scope>NUCLEOTIDE SEQUENCE [LARGE SCALE GENOMIC DNA]</scope>
    <source>
        <strain evidence="3">DSM 13966</strain>
    </source>
</reference>